<keyword evidence="1" id="KW-0812">Transmembrane</keyword>
<evidence type="ECO:0000313" key="3">
    <source>
        <dbReference type="Proteomes" id="UP000663828"/>
    </source>
</evidence>
<keyword evidence="1" id="KW-0472">Membrane</keyword>
<organism evidence="2 3">
    <name type="scientific">Adineta ricciae</name>
    <name type="common">Rotifer</name>
    <dbReference type="NCBI Taxonomy" id="249248"/>
    <lineage>
        <taxon>Eukaryota</taxon>
        <taxon>Metazoa</taxon>
        <taxon>Spiralia</taxon>
        <taxon>Gnathifera</taxon>
        <taxon>Rotifera</taxon>
        <taxon>Eurotatoria</taxon>
        <taxon>Bdelloidea</taxon>
        <taxon>Adinetida</taxon>
        <taxon>Adinetidae</taxon>
        <taxon>Adineta</taxon>
    </lineage>
</organism>
<protein>
    <submittedName>
        <fullName evidence="2">Uncharacterized protein</fullName>
    </submittedName>
</protein>
<feature type="transmembrane region" description="Helical" evidence="1">
    <location>
        <begin position="6"/>
        <end position="26"/>
    </location>
</feature>
<dbReference type="Proteomes" id="UP000663828">
    <property type="component" value="Unassembled WGS sequence"/>
</dbReference>
<dbReference type="EMBL" id="CAJNOR010004909">
    <property type="protein sequence ID" value="CAF1534632.1"/>
    <property type="molecule type" value="Genomic_DNA"/>
</dbReference>
<accession>A0A815VNR0</accession>
<evidence type="ECO:0000313" key="2">
    <source>
        <dbReference type="EMBL" id="CAF1534632.1"/>
    </source>
</evidence>
<comment type="caution">
    <text evidence="2">The sequence shown here is derived from an EMBL/GenBank/DDBJ whole genome shotgun (WGS) entry which is preliminary data.</text>
</comment>
<sequence length="248" mass="28303">MEKITQFIYILGFMFLMATFMNGTSIHRHHNNQKLQDTACVTTTIRNHACHGDQCRNSTTYIHGCDTYDGGECDNLTVQYNIHNVSSWRNTTCDLYACQDYIFDANDCADANLTFRSCTNGDCHSGLSFIHGCFDDSFLMNQLTGPSVLDFLGIDDRLKDYFNVPCINLLFDVLSQRHPNKADNNRPSYDRIRYPTAQYTRHSHRLPIVAFLLALTSQFISLKPSFPIFYRCARQTIIFSPTEGGESP</sequence>
<keyword evidence="1" id="KW-1133">Transmembrane helix</keyword>
<gene>
    <name evidence="2" type="ORF">XAT740_LOCUS41729</name>
</gene>
<dbReference type="AlphaFoldDB" id="A0A815VNR0"/>
<keyword evidence="3" id="KW-1185">Reference proteome</keyword>
<name>A0A815VNR0_ADIRI</name>
<proteinExistence type="predicted"/>
<reference evidence="2" key="1">
    <citation type="submission" date="2021-02" db="EMBL/GenBank/DDBJ databases">
        <authorList>
            <person name="Nowell W R."/>
        </authorList>
    </citation>
    <scope>NUCLEOTIDE SEQUENCE</scope>
</reference>
<evidence type="ECO:0000256" key="1">
    <source>
        <dbReference type="SAM" id="Phobius"/>
    </source>
</evidence>